<organism evidence="2 3">
    <name type="scientific">Euzebyella saccharophila</name>
    <dbReference type="NCBI Taxonomy" id="679664"/>
    <lineage>
        <taxon>Bacteria</taxon>
        <taxon>Pseudomonadati</taxon>
        <taxon>Bacteroidota</taxon>
        <taxon>Flavobacteriia</taxon>
        <taxon>Flavobacteriales</taxon>
        <taxon>Flavobacteriaceae</taxon>
        <taxon>Euzebyella</taxon>
    </lineage>
</organism>
<keyword evidence="3" id="KW-1185">Reference proteome</keyword>
<accession>A0ABV8JW26</accession>
<feature type="transmembrane region" description="Helical" evidence="1">
    <location>
        <begin position="30"/>
        <end position="51"/>
    </location>
</feature>
<evidence type="ECO:0000313" key="3">
    <source>
        <dbReference type="Proteomes" id="UP001595814"/>
    </source>
</evidence>
<keyword evidence="1" id="KW-1133">Transmembrane helix</keyword>
<dbReference type="Pfam" id="PF19617">
    <property type="entry name" value="DUF6122"/>
    <property type="match status" value="1"/>
</dbReference>
<comment type="caution">
    <text evidence="2">The sequence shown here is derived from an EMBL/GenBank/DDBJ whole genome shotgun (WGS) entry which is preliminary data.</text>
</comment>
<feature type="transmembrane region" description="Helical" evidence="1">
    <location>
        <begin position="6"/>
        <end position="23"/>
    </location>
</feature>
<dbReference type="InterPro" id="IPR046125">
    <property type="entry name" value="DUF6122"/>
</dbReference>
<feature type="transmembrane region" description="Helical" evidence="1">
    <location>
        <begin position="63"/>
        <end position="78"/>
    </location>
</feature>
<evidence type="ECO:0000256" key="1">
    <source>
        <dbReference type="SAM" id="Phobius"/>
    </source>
</evidence>
<dbReference type="EMBL" id="JBHSAW010000025">
    <property type="protein sequence ID" value="MFC4097981.1"/>
    <property type="molecule type" value="Genomic_DNA"/>
</dbReference>
<keyword evidence="1" id="KW-0812">Transmembrane</keyword>
<sequence>MLRFLVHYGIHFLVPVLVGFYFFKDNRLKAILILLAGIVIDVDHLLATPIFEANRCSIGFHPLHSYWAIGLYVVLFFFKKTRLVGLALLIHIVADISDCLLMP</sequence>
<proteinExistence type="predicted"/>
<reference evidence="3" key="1">
    <citation type="journal article" date="2019" name="Int. J. Syst. Evol. Microbiol.">
        <title>The Global Catalogue of Microorganisms (GCM) 10K type strain sequencing project: providing services to taxonomists for standard genome sequencing and annotation.</title>
        <authorList>
            <consortium name="The Broad Institute Genomics Platform"/>
            <consortium name="The Broad Institute Genome Sequencing Center for Infectious Disease"/>
            <person name="Wu L."/>
            <person name="Ma J."/>
        </authorList>
    </citation>
    <scope>NUCLEOTIDE SEQUENCE [LARGE SCALE GENOMIC DNA]</scope>
    <source>
        <strain evidence="3">CECT 7477</strain>
    </source>
</reference>
<name>A0ABV8JW26_9FLAO</name>
<gene>
    <name evidence="2" type="ORF">ACFOUT_19000</name>
</gene>
<evidence type="ECO:0000313" key="2">
    <source>
        <dbReference type="EMBL" id="MFC4097981.1"/>
    </source>
</evidence>
<dbReference type="Proteomes" id="UP001595814">
    <property type="component" value="Unassembled WGS sequence"/>
</dbReference>
<dbReference type="RefSeq" id="WP_192462874.1">
    <property type="nucleotide sequence ID" value="NZ_JACYFJ010000005.1"/>
</dbReference>
<protein>
    <submittedName>
        <fullName evidence="2">DUF6122 family protein</fullName>
    </submittedName>
</protein>
<keyword evidence="1" id="KW-0472">Membrane</keyword>